<dbReference type="AlphaFoldDB" id="A0A2G8TLK9"/>
<evidence type="ECO:0008006" key="3">
    <source>
        <dbReference type="Google" id="ProtNLM"/>
    </source>
</evidence>
<evidence type="ECO:0000313" key="2">
    <source>
        <dbReference type="Proteomes" id="UP000230390"/>
    </source>
</evidence>
<reference evidence="1 2" key="1">
    <citation type="submission" date="2017-10" db="EMBL/GenBank/DDBJ databases">
        <title>Massilia psychrophilum sp. nov., a novel purple-pigmented bacterium isolated from Tianshan glacier, Xinjiang Municipality, China.</title>
        <authorList>
            <person name="Wang H."/>
        </authorList>
    </citation>
    <scope>NUCLEOTIDE SEQUENCE [LARGE SCALE GENOMIC DNA]</scope>
    <source>
        <strain evidence="1 2">JCM 30074</strain>
    </source>
</reference>
<gene>
    <name evidence="1" type="ORF">CR105_01955</name>
</gene>
<accession>A0A2G8TLK9</accession>
<evidence type="ECO:0000313" key="1">
    <source>
        <dbReference type="EMBL" id="PIL46937.1"/>
    </source>
</evidence>
<organism evidence="1 2">
    <name type="scientific">Massilia eurypsychrophila</name>
    <dbReference type="NCBI Taxonomy" id="1485217"/>
    <lineage>
        <taxon>Bacteria</taxon>
        <taxon>Pseudomonadati</taxon>
        <taxon>Pseudomonadota</taxon>
        <taxon>Betaproteobacteria</taxon>
        <taxon>Burkholderiales</taxon>
        <taxon>Oxalobacteraceae</taxon>
        <taxon>Telluria group</taxon>
        <taxon>Massilia</taxon>
    </lineage>
</organism>
<protein>
    <recommendedName>
        <fullName evidence="3">DUF697 domain-containing protein</fullName>
    </recommendedName>
</protein>
<dbReference type="Proteomes" id="UP000230390">
    <property type="component" value="Unassembled WGS sequence"/>
</dbReference>
<dbReference type="RefSeq" id="WP_099786740.1">
    <property type="nucleotide sequence ID" value="NZ_JBHLYV010000100.1"/>
</dbReference>
<keyword evidence="2" id="KW-1185">Reference proteome</keyword>
<sequence>MADALATDWGLIPGNNKEIALVRERCRRLVRKRATMAAGFSAIPVPGLDVVSDLSLFTRLVDEVNEQFGLTQEQVDRLQPKFRLMAYEAAVSVGGMLVGRLVTRQLLLKVFRMVGVRIASKTAAKLVPIAGSLVSAAIGFAMFKKLGYQHVEACARVADQLQVARPA</sequence>
<dbReference type="EMBL" id="PDOC01000001">
    <property type="protein sequence ID" value="PIL46937.1"/>
    <property type="molecule type" value="Genomic_DNA"/>
</dbReference>
<name>A0A2G8TLK9_9BURK</name>
<dbReference type="OrthoDB" id="2646363at2"/>
<proteinExistence type="predicted"/>
<comment type="caution">
    <text evidence="1">The sequence shown here is derived from an EMBL/GenBank/DDBJ whole genome shotgun (WGS) entry which is preliminary data.</text>
</comment>